<evidence type="ECO:0000259" key="1">
    <source>
        <dbReference type="Pfam" id="PF04233"/>
    </source>
</evidence>
<protein>
    <recommendedName>
        <fullName evidence="1">Phage head morphogenesis domain-containing protein</fullName>
    </recommendedName>
</protein>
<dbReference type="InterPro" id="IPR006528">
    <property type="entry name" value="Phage_head_morphogenesis_dom"/>
</dbReference>
<dbReference type="HOGENOM" id="CLU_902019_0_0_4"/>
<dbReference type="AlphaFoldDB" id="Q1GXS6"/>
<dbReference type="eggNOG" id="COG2369">
    <property type="taxonomic scope" value="Bacteria"/>
</dbReference>
<keyword evidence="3" id="KW-1185">Reference proteome</keyword>
<dbReference type="EMBL" id="CP000284">
    <property type="protein sequence ID" value="ABE50961.1"/>
    <property type="molecule type" value="Genomic_DNA"/>
</dbReference>
<proteinExistence type="predicted"/>
<dbReference type="OrthoDB" id="5405416at2"/>
<evidence type="ECO:0000313" key="2">
    <source>
        <dbReference type="EMBL" id="ABE50961.1"/>
    </source>
</evidence>
<sequence length="306" mass="32629">MATTPSSAINDALKDRTRIQTDTYAEILRLLGLAQEQIAGILKAAPSDYQSWSLPQLSAAIEQAMVDFSAAGSAIVGTAAGRMWENGQSLVDLPIQAGGIRLATVMPNIDNRQLLAMRAFTTGRIKDISTTTANKINSQLGLVVIGAQSPGDAIISVRGLLEGNAKNRARTIVRTELGSVFSAAGFQRMLDAKANGVNIKKKWLESGKVHARPGHNAMHGKVLELEDPFLLLGMDGNTHKLMHPHDPKAPASEKINCGCVVVPVIDFSKPIVVGNLSYQSALTSTIPDGVDLAEFNRQELAGRSNS</sequence>
<gene>
    <name evidence="2" type="ordered locus">Mfla_2698</name>
</gene>
<dbReference type="Pfam" id="PF04233">
    <property type="entry name" value="Phage_Mu_F"/>
    <property type="match status" value="1"/>
</dbReference>
<dbReference type="Proteomes" id="UP000002440">
    <property type="component" value="Chromosome"/>
</dbReference>
<reference evidence="2 3" key="1">
    <citation type="submission" date="2006-03" db="EMBL/GenBank/DDBJ databases">
        <title>Complete sequence of Methylobacillus flagellatus KT.</title>
        <authorList>
            <consortium name="US DOE Joint Genome Institute"/>
            <person name="Copeland A."/>
            <person name="Lucas S."/>
            <person name="Lapidus A."/>
            <person name="Barry K."/>
            <person name="Detter J.C."/>
            <person name="Glavina del Rio T."/>
            <person name="Hammon N."/>
            <person name="Israni S."/>
            <person name="Dalin E."/>
            <person name="Tice H."/>
            <person name="Pitluck S."/>
            <person name="Brettin T."/>
            <person name="Bruce D."/>
            <person name="Han C."/>
            <person name="Tapia R."/>
            <person name="Saunders E."/>
            <person name="Gilna P."/>
            <person name="Schmutz J."/>
            <person name="Larimer F."/>
            <person name="Land M."/>
            <person name="Kyrpides N."/>
            <person name="Anderson I."/>
            <person name="Richardson P."/>
        </authorList>
    </citation>
    <scope>NUCLEOTIDE SEQUENCE [LARGE SCALE GENOMIC DNA]</scope>
    <source>
        <strain evidence="3">KT / ATCC 51484 / DSM 6875</strain>
    </source>
</reference>
<dbReference type="STRING" id="265072.Mfla_2698"/>
<name>Q1GXS6_METFK</name>
<dbReference type="KEGG" id="mfa:Mfla_2698"/>
<accession>Q1GXS6</accession>
<evidence type="ECO:0000313" key="3">
    <source>
        <dbReference type="Proteomes" id="UP000002440"/>
    </source>
</evidence>
<dbReference type="RefSeq" id="WP_011480914.1">
    <property type="nucleotide sequence ID" value="NC_007947.1"/>
</dbReference>
<organism evidence="2 3">
    <name type="scientific">Methylobacillus flagellatus (strain ATCC 51484 / DSM 6875 / VKM B-1610 / KT)</name>
    <dbReference type="NCBI Taxonomy" id="265072"/>
    <lineage>
        <taxon>Bacteria</taxon>
        <taxon>Pseudomonadati</taxon>
        <taxon>Pseudomonadota</taxon>
        <taxon>Betaproteobacteria</taxon>
        <taxon>Nitrosomonadales</taxon>
        <taxon>Methylophilaceae</taxon>
        <taxon>Methylobacillus</taxon>
    </lineage>
</organism>
<feature type="domain" description="Phage head morphogenesis" evidence="1">
    <location>
        <begin position="165"/>
        <end position="261"/>
    </location>
</feature>